<feature type="transmembrane region" description="Helical" evidence="1">
    <location>
        <begin position="378"/>
        <end position="399"/>
    </location>
</feature>
<feature type="transmembrane region" description="Helical" evidence="1">
    <location>
        <begin position="477"/>
        <end position="500"/>
    </location>
</feature>
<dbReference type="AlphaFoldDB" id="A0A3N0DTW2"/>
<dbReference type="InterPro" id="IPR018674">
    <property type="entry name" value="DUF2142_membrane"/>
</dbReference>
<feature type="transmembrane region" description="Helical" evidence="1">
    <location>
        <begin position="286"/>
        <end position="303"/>
    </location>
</feature>
<gene>
    <name evidence="2" type="ORF">EFL95_08480</name>
</gene>
<keyword evidence="1" id="KW-1133">Transmembrane helix</keyword>
<keyword evidence="1" id="KW-0472">Membrane</keyword>
<feature type="transmembrane region" description="Helical" evidence="1">
    <location>
        <begin position="178"/>
        <end position="200"/>
    </location>
</feature>
<organism evidence="2 3">
    <name type="scientific">Nocardioides marmorisolisilvae</name>
    <dbReference type="NCBI Taxonomy" id="1542737"/>
    <lineage>
        <taxon>Bacteria</taxon>
        <taxon>Bacillati</taxon>
        <taxon>Actinomycetota</taxon>
        <taxon>Actinomycetes</taxon>
        <taxon>Propionibacteriales</taxon>
        <taxon>Nocardioidaceae</taxon>
        <taxon>Nocardioides</taxon>
    </lineage>
</organism>
<feature type="transmembrane region" description="Helical" evidence="1">
    <location>
        <begin position="436"/>
        <end position="457"/>
    </location>
</feature>
<evidence type="ECO:0000313" key="3">
    <source>
        <dbReference type="Proteomes" id="UP000277094"/>
    </source>
</evidence>
<accession>A0A3N0DTW2</accession>
<evidence type="ECO:0000313" key="2">
    <source>
        <dbReference type="EMBL" id="RNL79064.1"/>
    </source>
</evidence>
<reference evidence="2 3" key="1">
    <citation type="submission" date="2018-11" db="EMBL/GenBank/DDBJ databases">
        <authorList>
            <person name="Li F."/>
        </authorList>
    </citation>
    <scope>NUCLEOTIDE SEQUENCE [LARGE SCALE GENOMIC DNA]</scope>
    <source>
        <strain evidence="2 3">KIS18-7</strain>
    </source>
</reference>
<keyword evidence="3" id="KW-1185">Reference proteome</keyword>
<dbReference type="EMBL" id="RJSG01000002">
    <property type="protein sequence ID" value="RNL79064.1"/>
    <property type="molecule type" value="Genomic_DNA"/>
</dbReference>
<feature type="transmembrane region" description="Helical" evidence="1">
    <location>
        <begin position="29"/>
        <end position="50"/>
    </location>
</feature>
<feature type="transmembrane region" description="Helical" evidence="1">
    <location>
        <begin position="324"/>
        <end position="345"/>
    </location>
</feature>
<dbReference type="Pfam" id="PF09913">
    <property type="entry name" value="DUF2142"/>
    <property type="match status" value="1"/>
</dbReference>
<evidence type="ECO:0000256" key="1">
    <source>
        <dbReference type="SAM" id="Phobius"/>
    </source>
</evidence>
<sequence length="516" mass="54025">MVGDVARTTGEDAIAHDRAASLPLSMRRLVLAATGMLVLQLAWILAIPAFGGIDEFDHAYRAASVARGEWAPRPVDATRGTGAWVHVPASFVDAARPECQLLKYTTDADCVGTRTGDTVRIATGAGRYHPLFYAIIGYPSLPFHGEAALYAMRAANAVLCSALFLLGLLAMRRWARSAWAYAGAIAACTPVVLYSTAIASPNGSEMLAAFAFWSSLIGLVTAAPAAIARRVDGSLLAIATTSGVLLATIRSLGPLFCVLIAVTVLITCPAPVARVRELIRTRSVQVASTILVLAAIGSVVWIETMKALVVGTEPTRAVTLGDKLSTTAGFLPLWLFQSIAAFPFRDQPSPALVYVLVLAIGVTVVVQALRTGGHRNRIAMITAVLLSGGVPFVISLGTIDQHAGAWQGRYGLPYSLGLLLLAGQALDSRPRGPHRLLIAGAATFTAIATYVALSRVLDIERGVSPSYASGAWNAPSAILVLSLALVGAGLMWSVAADLGADSAEDRQNPLPAAAHH</sequence>
<feature type="transmembrane region" description="Helical" evidence="1">
    <location>
        <begin position="235"/>
        <end position="266"/>
    </location>
</feature>
<name>A0A3N0DTW2_9ACTN</name>
<feature type="transmembrane region" description="Helical" evidence="1">
    <location>
        <begin position="147"/>
        <end position="171"/>
    </location>
</feature>
<proteinExistence type="predicted"/>
<dbReference type="Proteomes" id="UP000277094">
    <property type="component" value="Unassembled WGS sequence"/>
</dbReference>
<feature type="transmembrane region" description="Helical" evidence="1">
    <location>
        <begin position="351"/>
        <end position="369"/>
    </location>
</feature>
<comment type="caution">
    <text evidence="2">The sequence shown here is derived from an EMBL/GenBank/DDBJ whole genome shotgun (WGS) entry which is preliminary data.</text>
</comment>
<protein>
    <submittedName>
        <fullName evidence="2">DUF2142 domain-containing protein</fullName>
    </submittedName>
</protein>
<feature type="transmembrane region" description="Helical" evidence="1">
    <location>
        <begin position="206"/>
        <end position="228"/>
    </location>
</feature>
<keyword evidence="1" id="KW-0812">Transmembrane</keyword>